<accession>A0A2P2JFK0</accession>
<proteinExistence type="predicted"/>
<dbReference type="EMBL" id="GGEC01011773">
    <property type="protein sequence ID" value="MBW92256.1"/>
    <property type="molecule type" value="Transcribed_RNA"/>
</dbReference>
<evidence type="ECO:0000313" key="1">
    <source>
        <dbReference type="EMBL" id="MBW92256.1"/>
    </source>
</evidence>
<reference evidence="1" key="1">
    <citation type="submission" date="2018-02" db="EMBL/GenBank/DDBJ databases">
        <title>Rhizophora mucronata_Transcriptome.</title>
        <authorList>
            <person name="Meera S.P."/>
            <person name="Sreeshan A."/>
            <person name="Augustine A."/>
        </authorList>
    </citation>
    <scope>NUCLEOTIDE SEQUENCE</scope>
    <source>
        <tissue evidence="1">Leaf</tissue>
    </source>
</reference>
<dbReference type="AlphaFoldDB" id="A0A2P2JFK0"/>
<protein>
    <submittedName>
        <fullName evidence="1">Uncharacterized protein</fullName>
    </submittedName>
</protein>
<name>A0A2P2JFK0_RHIMU</name>
<sequence>MYNSFKTIHPNNMNFHFQV</sequence>
<organism evidence="1">
    <name type="scientific">Rhizophora mucronata</name>
    <name type="common">Asiatic mangrove</name>
    <dbReference type="NCBI Taxonomy" id="61149"/>
    <lineage>
        <taxon>Eukaryota</taxon>
        <taxon>Viridiplantae</taxon>
        <taxon>Streptophyta</taxon>
        <taxon>Embryophyta</taxon>
        <taxon>Tracheophyta</taxon>
        <taxon>Spermatophyta</taxon>
        <taxon>Magnoliopsida</taxon>
        <taxon>eudicotyledons</taxon>
        <taxon>Gunneridae</taxon>
        <taxon>Pentapetalae</taxon>
        <taxon>rosids</taxon>
        <taxon>fabids</taxon>
        <taxon>Malpighiales</taxon>
        <taxon>Rhizophoraceae</taxon>
        <taxon>Rhizophora</taxon>
    </lineage>
</organism>